<dbReference type="InterPro" id="IPR002842">
    <property type="entry name" value="ATPase_V1_Esu"/>
</dbReference>
<proteinExistence type="inferred from homology"/>
<evidence type="ECO:0000256" key="3">
    <source>
        <dbReference type="ARBA" id="ARBA00023065"/>
    </source>
</evidence>
<dbReference type="GO" id="GO:0046961">
    <property type="term" value="F:proton-transporting ATPase activity, rotational mechanism"/>
    <property type="evidence" value="ECO:0007669"/>
    <property type="project" value="InterPro"/>
</dbReference>
<protein>
    <submittedName>
        <fullName evidence="4">V-type ATP synthase subunit E</fullName>
    </submittedName>
</protein>
<accession>A0A9D1X3J7</accession>
<gene>
    <name evidence="4" type="ORF">H9849_02800</name>
</gene>
<dbReference type="AlphaFoldDB" id="A0A9D1X3J7"/>
<evidence type="ECO:0000256" key="2">
    <source>
        <dbReference type="ARBA" id="ARBA00022448"/>
    </source>
</evidence>
<dbReference type="InterPro" id="IPR038495">
    <property type="entry name" value="ATPase_E_C"/>
</dbReference>
<keyword evidence="3" id="KW-0406">Ion transport</keyword>
<comment type="caution">
    <text evidence="4">The sequence shown here is derived from an EMBL/GenBank/DDBJ whole genome shotgun (WGS) entry which is preliminary data.</text>
</comment>
<sequence length="181" mass="21002">MEQARAEGNAIIDSHRAALEKVFADHKNEVEHQAELRVREEMTRAKLALNQAKAKSQLEMKRRRSKAQQEWKEKIFKETMEMVRAYMKTEEYDAFLEKCIRRAEEYAGDDLVVIYLSPSDEGKKEALEEKTGVSLDIYPEDFIGGVRAEIQSRNILIDNSFQTQLRDEYEKFMFLGGDGDA</sequence>
<dbReference type="Pfam" id="PF01991">
    <property type="entry name" value="vATP-synt_E"/>
    <property type="match status" value="1"/>
</dbReference>
<dbReference type="EMBL" id="DXEQ01000082">
    <property type="protein sequence ID" value="HIX71931.1"/>
    <property type="molecule type" value="Genomic_DNA"/>
</dbReference>
<evidence type="ECO:0000313" key="4">
    <source>
        <dbReference type="EMBL" id="HIX71931.1"/>
    </source>
</evidence>
<dbReference type="SUPFAM" id="SSF160527">
    <property type="entry name" value="V-type ATPase subunit E-like"/>
    <property type="match status" value="1"/>
</dbReference>
<organism evidence="4 5">
    <name type="scientific">Candidatus Anaerobutyricum stercoripullorum</name>
    <dbReference type="NCBI Taxonomy" id="2838456"/>
    <lineage>
        <taxon>Bacteria</taxon>
        <taxon>Bacillati</taxon>
        <taxon>Bacillota</taxon>
        <taxon>Clostridia</taxon>
        <taxon>Lachnospirales</taxon>
        <taxon>Lachnospiraceae</taxon>
        <taxon>Anaerobutyricum</taxon>
    </lineage>
</organism>
<dbReference type="Proteomes" id="UP000886805">
    <property type="component" value="Unassembled WGS sequence"/>
</dbReference>
<name>A0A9D1X3J7_9FIRM</name>
<evidence type="ECO:0000256" key="1">
    <source>
        <dbReference type="ARBA" id="ARBA00005901"/>
    </source>
</evidence>
<reference evidence="4" key="1">
    <citation type="journal article" date="2021" name="PeerJ">
        <title>Extensive microbial diversity within the chicken gut microbiome revealed by metagenomics and culture.</title>
        <authorList>
            <person name="Gilroy R."/>
            <person name="Ravi A."/>
            <person name="Getino M."/>
            <person name="Pursley I."/>
            <person name="Horton D.L."/>
            <person name="Alikhan N.F."/>
            <person name="Baker D."/>
            <person name="Gharbi K."/>
            <person name="Hall N."/>
            <person name="Watson M."/>
            <person name="Adriaenssens E.M."/>
            <person name="Foster-Nyarko E."/>
            <person name="Jarju S."/>
            <person name="Secka A."/>
            <person name="Antonio M."/>
            <person name="Oren A."/>
            <person name="Chaudhuri R.R."/>
            <person name="La Ragione R."/>
            <person name="Hildebrand F."/>
            <person name="Pallen M.J."/>
        </authorList>
    </citation>
    <scope>NUCLEOTIDE SEQUENCE</scope>
    <source>
        <strain evidence="4">ChiSxjej3B15-1167</strain>
    </source>
</reference>
<dbReference type="GO" id="GO:0033178">
    <property type="term" value="C:proton-transporting two-sector ATPase complex, catalytic domain"/>
    <property type="evidence" value="ECO:0007669"/>
    <property type="project" value="InterPro"/>
</dbReference>
<keyword evidence="2" id="KW-0813">Transport</keyword>
<reference evidence="4" key="2">
    <citation type="submission" date="2021-04" db="EMBL/GenBank/DDBJ databases">
        <authorList>
            <person name="Gilroy R."/>
        </authorList>
    </citation>
    <scope>NUCLEOTIDE SEQUENCE</scope>
    <source>
        <strain evidence="4">ChiSxjej3B15-1167</strain>
    </source>
</reference>
<comment type="similarity">
    <text evidence="1">Belongs to the V-ATPase E subunit family.</text>
</comment>
<evidence type="ECO:0000313" key="5">
    <source>
        <dbReference type="Proteomes" id="UP000886805"/>
    </source>
</evidence>
<dbReference type="Gene3D" id="3.30.2320.30">
    <property type="entry name" value="ATP synthase, E subunit, C-terminal"/>
    <property type="match status" value="1"/>
</dbReference>